<evidence type="ECO:0000313" key="6">
    <source>
        <dbReference type="EMBL" id="CAL1714536.1"/>
    </source>
</evidence>
<dbReference type="InterPro" id="IPR052743">
    <property type="entry name" value="Glutaminase_GtaA"/>
</dbReference>
<sequence length="860" mass="92729">MILNSRCWTLLLQIVSALLLSHGALSQYDTKHPALVRSPYFNFCTKLVPTSFLASPISDLGDNPWQGVIRIDNANYQWFGPPIQGQSQNIQLSNFLDITSTPTRTVHTIQAGSMQLKLTLLSPIEPQDFLKQSIPLSYISLESTSIDGQSHSTQVFIGVSGAEWISRTEGDGFSWSTVTTDSSMYHQYFKFSRSDSGQQNGTSQLIVGTSRPGPGQLTACTGNITNCATKFVQNGSFQPSDVSATPQTGSGLSAQTDTVYAFSTDLSDISQTSEPVVWCLGIVRNPTITYTDPSGRLQLRSPYFASQYSTISDVVDAFLSDYPNAVSRADQLDAKIFSDARNVSQSSALKNVLSFTAPVAMGATELTIANGTDGKWNTSDVKMFMKDLPDSNRINPVDKLYLAFPFYMYLNASYAGRLLAPLLEYQDSEMYTQQYAAMDLGTTYPNVTGNNGRHNQGVQMTGNMLIMALAHAQFSGDGSLIAQHYNLLKSWSDYLATFSLAPPQNQGSDTGSQALNSSDATLKGVLGVKAMSLISQTVGKADDAQHYSDTAASMVKSWQATQNLDASTSKWEQLYDLFADRLLQTRLVDDSVYDYQTQLVKRLAPSAPFGISMNSDSSLANGAWTSFTASVISDNDARDTAISGLYAHLNVSLDCPSLLYDNNGNSPVQKNGASSPALGAMYAPLALRLPQQSIVIPPSSPAETGSPSSPRRSIVGPVVGGVIGGLVLLAIIAGGVVLWLRKRSKDDWEPPMFVPDLAINPPTDMVSMPYAGGVVIQSKLTQAAPAHESLPMLSPEAASSSQQLGAEHLAPEPEPAPAPAPIPRTAARAVDGLRSEMENLRNVVQTLRANRTDLPPEYTE</sequence>
<feature type="signal peptide" evidence="3">
    <location>
        <begin position="1"/>
        <end position="26"/>
    </location>
</feature>
<dbReference type="InterPro" id="IPR032514">
    <property type="entry name" value="GtaA_central"/>
</dbReference>
<feature type="chain" id="PRO_5046139077" description="DUF1793-domain-containing protein" evidence="3">
    <location>
        <begin position="27"/>
        <end position="860"/>
    </location>
</feature>
<keyword evidence="3" id="KW-0732">Signal</keyword>
<gene>
    <name evidence="6" type="ORF">GFSPODELE1_LOCUS9813</name>
</gene>
<evidence type="ECO:0000256" key="2">
    <source>
        <dbReference type="SAM" id="Phobius"/>
    </source>
</evidence>
<accession>A0ABP1E391</accession>
<proteinExistence type="predicted"/>
<feature type="domain" description="Glutaminase A N-terminal" evidence="5">
    <location>
        <begin position="103"/>
        <end position="339"/>
    </location>
</feature>
<protein>
    <recommendedName>
        <fullName evidence="8">DUF1793-domain-containing protein</fullName>
    </recommendedName>
</protein>
<keyword evidence="2" id="KW-1133">Transmembrane helix</keyword>
<feature type="region of interest" description="Disordered" evidence="1">
    <location>
        <begin position="786"/>
        <end position="833"/>
    </location>
</feature>
<evidence type="ECO:0000256" key="1">
    <source>
        <dbReference type="SAM" id="MobiDB-lite"/>
    </source>
</evidence>
<dbReference type="SUPFAM" id="SSF48208">
    <property type="entry name" value="Six-hairpin glycosidases"/>
    <property type="match status" value="1"/>
</dbReference>
<evidence type="ECO:0000259" key="5">
    <source>
        <dbReference type="Pfam" id="PF17168"/>
    </source>
</evidence>
<dbReference type="EMBL" id="OZ037951">
    <property type="protein sequence ID" value="CAL1714536.1"/>
    <property type="molecule type" value="Genomic_DNA"/>
</dbReference>
<dbReference type="Pfam" id="PF16335">
    <property type="entry name" value="GtaA_6_Hairpin"/>
    <property type="match status" value="1"/>
</dbReference>
<dbReference type="Pfam" id="PF17168">
    <property type="entry name" value="DUF5127"/>
    <property type="match status" value="1"/>
</dbReference>
<dbReference type="InterPro" id="IPR033433">
    <property type="entry name" value="GtaA_N"/>
</dbReference>
<keyword evidence="2" id="KW-0472">Membrane</keyword>
<evidence type="ECO:0000313" key="7">
    <source>
        <dbReference type="Proteomes" id="UP001497453"/>
    </source>
</evidence>
<feature type="transmembrane region" description="Helical" evidence="2">
    <location>
        <begin position="714"/>
        <end position="740"/>
    </location>
</feature>
<evidence type="ECO:0000259" key="4">
    <source>
        <dbReference type="Pfam" id="PF16335"/>
    </source>
</evidence>
<dbReference type="Proteomes" id="UP001497453">
    <property type="component" value="Chromosome 8"/>
</dbReference>
<feature type="domain" description="Glutaminase A central" evidence="4">
    <location>
        <begin position="351"/>
        <end position="684"/>
    </location>
</feature>
<feature type="compositionally biased region" description="Pro residues" evidence="1">
    <location>
        <begin position="812"/>
        <end position="822"/>
    </location>
</feature>
<reference evidence="7" key="1">
    <citation type="submission" date="2024-04" db="EMBL/GenBank/DDBJ databases">
        <authorList>
            <person name="Shaw F."/>
            <person name="Minotto A."/>
        </authorList>
    </citation>
    <scope>NUCLEOTIDE SEQUENCE [LARGE SCALE GENOMIC DNA]</scope>
</reference>
<dbReference type="PANTHER" id="PTHR31987:SF1">
    <property type="entry name" value="GLUTAMINASE A"/>
    <property type="match status" value="1"/>
</dbReference>
<keyword evidence="2" id="KW-0812">Transmembrane</keyword>
<name>A0ABP1E391_9APHY</name>
<dbReference type="PANTHER" id="PTHR31987">
    <property type="entry name" value="GLUTAMINASE A-RELATED"/>
    <property type="match status" value="1"/>
</dbReference>
<dbReference type="InterPro" id="IPR008928">
    <property type="entry name" value="6-hairpin_glycosidase_sf"/>
</dbReference>
<organism evidence="6 7">
    <name type="scientific">Somion occarium</name>
    <dbReference type="NCBI Taxonomy" id="3059160"/>
    <lineage>
        <taxon>Eukaryota</taxon>
        <taxon>Fungi</taxon>
        <taxon>Dikarya</taxon>
        <taxon>Basidiomycota</taxon>
        <taxon>Agaricomycotina</taxon>
        <taxon>Agaricomycetes</taxon>
        <taxon>Polyporales</taxon>
        <taxon>Cerrenaceae</taxon>
        <taxon>Somion</taxon>
    </lineage>
</organism>
<evidence type="ECO:0000256" key="3">
    <source>
        <dbReference type="SAM" id="SignalP"/>
    </source>
</evidence>
<keyword evidence="7" id="KW-1185">Reference proteome</keyword>
<evidence type="ECO:0008006" key="8">
    <source>
        <dbReference type="Google" id="ProtNLM"/>
    </source>
</evidence>